<accession>A0ABT5W025</accession>
<keyword evidence="13 17" id="KW-0961">Cell wall biogenesis/degradation</keyword>
<keyword evidence="9 17" id="KW-0573">Peptidoglycan synthesis</keyword>
<evidence type="ECO:0000256" key="11">
    <source>
        <dbReference type="ARBA" id="ARBA00023136"/>
    </source>
</evidence>
<protein>
    <recommendedName>
        <fullName evidence="4 17">Undecaprenyl-diphosphatase</fullName>
        <ecNumber evidence="3 17">3.6.1.27</ecNumber>
    </recommendedName>
    <alternativeName>
        <fullName evidence="15 17">Bacitracin resistance protein</fullName>
    </alternativeName>
    <alternativeName>
        <fullName evidence="14 17">Undecaprenyl pyrophosphate phosphatase</fullName>
    </alternativeName>
</protein>
<dbReference type="EC" id="3.6.1.27" evidence="3 17"/>
<evidence type="ECO:0000256" key="3">
    <source>
        <dbReference type="ARBA" id="ARBA00012374"/>
    </source>
</evidence>
<evidence type="ECO:0000313" key="19">
    <source>
        <dbReference type="Proteomes" id="UP001213979"/>
    </source>
</evidence>
<evidence type="ECO:0000256" key="16">
    <source>
        <dbReference type="ARBA" id="ARBA00047594"/>
    </source>
</evidence>
<evidence type="ECO:0000256" key="14">
    <source>
        <dbReference type="ARBA" id="ARBA00032707"/>
    </source>
</evidence>
<evidence type="ECO:0000313" key="18">
    <source>
        <dbReference type="EMBL" id="MDE8562680.1"/>
    </source>
</evidence>
<organism evidence="18 19">
    <name type="scientific">Anoxybacteroides rupiense</name>
    <dbReference type="NCBI Taxonomy" id="311460"/>
    <lineage>
        <taxon>Bacteria</taxon>
        <taxon>Bacillati</taxon>
        <taxon>Bacillota</taxon>
        <taxon>Bacilli</taxon>
        <taxon>Bacillales</taxon>
        <taxon>Anoxybacillaceae</taxon>
        <taxon>Anoxybacteroides</taxon>
    </lineage>
</organism>
<dbReference type="Pfam" id="PF02673">
    <property type="entry name" value="BacA"/>
    <property type="match status" value="1"/>
</dbReference>
<keyword evidence="7 17" id="KW-0378">Hydrolase</keyword>
<feature type="transmembrane region" description="Helical" evidence="17">
    <location>
        <begin position="206"/>
        <end position="228"/>
    </location>
</feature>
<comment type="similarity">
    <text evidence="2 17">Belongs to the UppP family.</text>
</comment>
<evidence type="ECO:0000256" key="2">
    <source>
        <dbReference type="ARBA" id="ARBA00010621"/>
    </source>
</evidence>
<evidence type="ECO:0000256" key="7">
    <source>
        <dbReference type="ARBA" id="ARBA00022801"/>
    </source>
</evidence>
<dbReference type="EMBL" id="JAQOTG010000001">
    <property type="protein sequence ID" value="MDE8562680.1"/>
    <property type="molecule type" value="Genomic_DNA"/>
</dbReference>
<comment type="subcellular location">
    <subcellularLocation>
        <location evidence="1 17">Cell membrane</location>
        <topology evidence="1 17">Multi-pass membrane protein</topology>
    </subcellularLocation>
</comment>
<evidence type="ECO:0000256" key="17">
    <source>
        <dbReference type="HAMAP-Rule" id="MF_01006"/>
    </source>
</evidence>
<dbReference type="HAMAP" id="MF_01006">
    <property type="entry name" value="Undec_diphosphatase"/>
    <property type="match status" value="1"/>
</dbReference>
<feature type="transmembrane region" description="Helical" evidence="17">
    <location>
        <begin position="41"/>
        <end position="59"/>
    </location>
</feature>
<keyword evidence="12 17" id="KW-0046">Antibiotic resistance</keyword>
<keyword evidence="10 17" id="KW-1133">Transmembrane helix</keyword>
<evidence type="ECO:0000256" key="8">
    <source>
        <dbReference type="ARBA" id="ARBA00022960"/>
    </source>
</evidence>
<name>A0ABT5W025_9BACL</name>
<evidence type="ECO:0000256" key="4">
    <source>
        <dbReference type="ARBA" id="ARBA00021581"/>
    </source>
</evidence>
<keyword evidence="19" id="KW-1185">Reference proteome</keyword>
<keyword evidence="5 17" id="KW-1003">Cell membrane</keyword>
<evidence type="ECO:0000256" key="9">
    <source>
        <dbReference type="ARBA" id="ARBA00022984"/>
    </source>
</evidence>
<dbReference type="Proteomes" id="UP001213979">
    <property type="component" value="Unassembled WGS sequence"/>
</dbReference>
<dbReference type="RefSeq" id="WP_275191662.1">
    <property type="nucleotide sequence ID" value="NZ_JAQOTG010000001.1"/>
</dbReference>
<reference evidence="18 19" key="1">
    <citation type="submission" date="2023-01" db="EMBL/GenBank/DDBJ databases">
        <title>Genome-based reclassification of Anoxybacillus geothermalis as a later heterotypic synonym of Anoxybacillus rupiensis.</title>
        <authorList>
            <person name="Inan Bektas K."/>
            <person name="Canakci S."/>
            <person name="Belduz A.A."/>
            <person name="Guler H.H."/>
        </authorList>
    </citation>
    <scope>NUCLEOTIDE SEQUENCE [LARGE SCALE GENOMIC DNA]</scope>
    <source>
        <strain evidence="18 19">DSM 17127</strain>
    </source>
</reference>
<keyword evidence="6 17" id="KW-0812">Transmembrane</keyword>
<dbReference type="PANTHER" id="PTHR30622">
    <property type="entry name" value="UNDECAPRENYL-DIPHOSPHATASE"/>
    <property type="match status" value="1"/>
</dbReference>
<dbReference type="PANTHER" id="PTHR30622:SF4">
    <property type="entry name" value="UNDECAPRENYL-DIPHOSPHATASE"/>
    <property type="match status" value="1"/>
</dbReference>
<evidence type="ECO:0000256" key="6">
    <source>
        <dbReference type="ARBA" id="ARBA00022692"/>
    </source>
</evidence>
<proteinExistence type="inferred from homology"/>
<gene>
    <name evidence="17" type="primary">uppP</name>
    <name evidence="18" type="ORF">PNH38_02140</name>
</gene>
<comment type="catalytic activity">
    <reaction evidence="16 17">
        <text>di-trans,octa-cis-undecaprenyl diphosphate + H2O = di-trans,octa-cis-undecaprenyl phosphate + phosphate + H(+)</text>
        <dbReference type="Rhea" id="RHEA:28094"/>
        <dbReference type="ChEBI" id="CHEBI:15377"/>
        <dbReference type="ChEBI" id="CHEBI:15378"/>
        <dbReference type="ChEBI" id="CHEBI:43474"/>
        <dbReference type="ChEBI" id="CHEBI:58405"/>
        <dbReference type="ChEBI" id="CHEBI:60392"/>
        <dbReference type="EC" id="3.6.1.27"/>
    </reaction>
</comment>
<keyword evidence="11 17" id="KW-0472">Membrane</keyword>
<feature type="transmembrane region" description="Helical" evidence="17">
    <location>
        <begin position="173"/>
        <end position="194"/>
    </location>
</feature>
<evidence type="ECO:0000256" key="13">
    <source>
        <dbReference type="ARBA" id="ARBA00023316"/>
    </source>
</evidence>
<evidence type="ECO:0000256" key="15">
    <source>
        <dbReference type="ARBA" id="ARBA00032932"/>
    </source>
</evidence>
<dbReference type="InterPro" id="IPR003824">
    <property type="entry name" value="UppP"/>
</dbReference>
<feature type="transmembrane region" description="Helical" evidence="17">
    <location>
        <begin position="234"/>
        <end position="253"/>
    </location>
</feature>
<feature type="transmembrane region" description="Helical" evidence="17">
    <location>
        <begin position="104"/>
        <end position="123"/>
    </location>
</feature>
<comment type="function">
    <text evidence="17">Catalyzes the dephosphorylation of undecaprenyl diphosphate (UPP). Confers resistance to bacitracin.</text>
</comment>
<feature type="transmembrane region" description="Helical" evidence="17">
    <location>
        <begin position="71"/>
        <end position="92"/>
    </location>
</feature>
<evidence type="ECO:0000256" key="12">
    <source>
        <dbReference type="ARBA" id="ARBA00023251"/>
    </source>
</evidence>
<comment type="miscellaneous">
    <text evidence="17">Bacitracin is thought to be involved in the inhibition of peptidoglycan synthesis by sequestering undecaprenyl diphosphate, thereby reducing the pool of lipid carrier available.</text>
</comment>
<evidence type="ECO:0000256" key="10">
    <source>
        <dbReference type="ARBA" id="ARBA00022989"/>
    </source>
</evidence>
<evidence type="ECO:0000256" key="1">
    <source>
        <dbReference type="ARBA" id="ARBA00004651"/>
    </source>
</evidence>
<sequence>MSKLEAFILGIIQGLTEFLPISSTGHLYLGRHLFGLDEAGLFLDTMLHIGTLFAVFAIYKKELLYMIRRPFSKLTFLLIVGTIPAVVIGLLFQDYFEEISKTGVTIGWEFLITGVFLWFADGIKNGYKRMENLSYTDAFVIGMFQAAAIFPAISRSGLTIVGGLMRKLDRETAAYFSFLLSIPAIAGAIVLQFVDVFAGKAENISAGALFMGTLSSAIFGYIAVRWMIQYLQRHSLKAFAVYVSILGLLVLSLQMTGVF</sequence>
<evidence type="ECO:0000256" key="5">
    <source>
        <dbReference type="ARBA" id="ARBA00022475"/>
    </source>
</evidence>
<keyword evidence="8 17" id="KW-0133">Cell shape</keyword>
<comment type="caution">
    <text evidence="18">The sequence shown here is derived from an EMBL/GenBank/DDBJ whole genome shotgun (WGS) entry which is preliminary data.</text>
</comment>
<feature type="transmembrane region" description="Helical" evidence="17">
    <location>
        <begin position="7"/>
        <end position="29"/>
    </location>
</feature>